<name>A0A6S7AUU7_9BURK</name>
<dbReference type="PROSITE" id="PS01302">
    <property type="entry name" value="UPF0758"/>
    <property type="match status" value="1"/>
</dbReference>
<evidence type="ECO:0000256" key="4">
    <source>
        <dbReference type="ARBA" id="ARBA00022833"/>
    </source>
</evidence>
<evidence type="ECO:0000313" key="7">
    <source>
        <dbReference type="EMBL" id="CAB3743644.1"/>
    </source>
</evidence>
<protein>
    <recommendedName>
        <fullName evidence="6">MPN domain-containing protein</fullName>
    </recommendedName>
</protein>
<keyword evidence="1" id="KW-0645">Protease</keyword>
<dbReference type="InterPro" id="IPR020891">
    <property type="entry name" value="UPF0758_CS"/>
</dbReference>
<keyword evidence="5" id="KW-0482">Metalloprotease</keyword>
<evidence type="ECO:0000256" key="5">
    <source>
        <dbReference type="ARBA" id="ARBA00023049"/>
    </source>
</evidence>
<dbReference type="PANTHER" id="PTHR30471">
    <property type="entry name" value="DNA REPAIR PROTEIN RADC"/>
    <property type="match status" value="1"/>
</dbReference>
<evidence type="ECO:0000259" key="6">
    <source>
        <dbReference type="PROSITE" id="PS50249"/>
    </source>
</evidence>
<sequence>MQYSIAFNTNDHAAGALFVQDSAGAVRPAAPKEILAAAREVVLQEIQRGQLMDSPKLVREFLQLRLNRSLEHEVFGIMYLNPRAELIAYEEPFRGTLSSAPVYPREIVKAALAHNAASVILAHNHPSGHAEPSTADISITRQLKDALALVGTTVLDHLVVGGSKIVSFAEKGIMP</sequence>
<feature type="domain" description="MPN" evidence="6">
    <location>
        <begin position="51"/>
        <end position="174"/>
    </location>
</feature>
<evidence type="ECO:0000256" key="2">
    <source>
        <dbReference type="ARBA" id="ARBA00022723"/>
    </source>
</evidence>
<evidence type="ECO:0000256" key="1">
    <source>
        <dbReference type="ARBA" id="ARBA00022670"/>
    </source>
</evidence>
<dbReference type="GO" id="GO:0008237">
    <property type="term" value="F:metallopeptidase activity"/>
    <property type="evidence" value="ECO:0007669"/>
    <property type="project" value="UniProtKB-KW"/>
</dbReference>
<dbReference type="GO" id="GO:0046872">
    <property type="term" value="F:metal ion binding"/>
    <property type="evidence" value="ECO:0007669"/>
    <property type="project" value="UniProtKB-KW"/>
</dbReference>
<dbReference type="PROSITE" id="PS50249">
    <property type="entry name" value="MPN"/>
    <property type="match status" value="1"/>
</dbReference>
<dbReference type="CDD" id="cd08071">
    <property type="entry name" value="MPN_DUF2466"/>
    <property type="match status" value="1"/>
</dbReference>
<reference evidence="7 8" key="1">
    <citation type="submission" date="2020-04" db="EMBL/GenBank/DDBJ databases">
        <authorList>
            <person name="De Canck E."/>
        </authorList>
    </citation>
    <scope>NUCLEOTIDE SEQUENCE [LARGE SCALE GENOMIC DNA]</scope>
    <source>
        <strain evidence="7 8">LMG 3441</strain>
    </source>
</reference>
<dbReference type="GO" id="GO:0006508">
    <property type="term" value="P:proteolysis"/>
    <property type="evidence" value="ECO:0007669"/>
    <property type="project" value="UniProtKB-KW"/>
</dbReference>
<keyword evidence="4" id="KW-0862">Zinc</keyword>
<organism evidence="7 8">
    <name type="scientific">Achromobacter kerstersii</name>
    <dbReference type="NCBI Taxonomy" id="1353890"/>
    <lineage>
        <taxon>Bacteria</taxon>
        <taxon>Pseudomonadati</taxon>
        <taxon>Pseudomonadota</taxon>
        <taxon>Betaproteobacteria</taxon>
        <taxon>Burkholderiales</taxon>
        <taxon>Alcaligenaceae</taxon>
        <taxon>Achromobacter</taxon>
    </lineage>
</organism>
<keyword evidence="8" id="KW-1185">Reference proteome</keyword>
<dbReference type="InterPro" id="IPR037518">
    <property type="entry name" value="MPN"/>
</dbReference>
<dbReference type="SUPFAM" id="SSF102712">
    <property type="entry name" value="JAB1/MPN domain"/>
    <property type="match status" value="1"/>
</dbReference>
<proteinExistence type="predicted"/>
<accession>A0A6S7AUU7</accession>
<dbReference type="EMBL" id="CADIJQ010000018">
    <property type="protein sequence ID" value="CAB3743644.1"/>
    <property type="molecule type" value="Genomic_DNA"/>
</dbReference>
<dbReference type="InterPro" id="IPR001405">
    <property type="entry name" value="UPF0758"/>
</dbReference>
<dbReference type="RefSeq" id="WP_175171928.1">
    <property type="nucleotide sequence ID" value="NZ_CADIJQ010000018.1"/>
</dbReference>
<dbReference type="InterPro" id="IPR025657">
    <property type="entry name" value="RadC_JAB"/>
</dbReference>
<dbReference type="NCBIfam" id="TIGR00608">
    <property type="entry name" value="radc"/>
    <property type="match status" value="1"/>
</dbReference>
<dbReference type="AlphaFoldDB" id="A0A6S7AUU7"/>
<evidence type="ECO:0000313" key="8">
    <source>
        <dbReference type="Proteomes" id="UP000494269"/>
    </source>
</evidence>
<gene>
    <name evidence="7" type="ORF">LMG3441_06021</name>
</gene>
<dbReference type="PANTHER" id="PTHR30471:SF3">
    <property type="entry name" value="UPF0758 PROTEIN YEES-RELATED"/>
    <property type="match status" value="1"/>
</dbReference>
<dbReference type="Proteomes" id="UP000494269">
    <property type="component" value="Unassembled WGS sequence"/>
</dbReference>
<keyword evidence="3" id="KW-0378">Hydrolase</keyword>
<evidence type="ECO:0000256" key="3">
    <source>
        <dbReference type="ARBA" id="ARBA00022801"/>
    </source>
</evidence>
<keyword evidence="2" id="KW-0479">Metal-binding</keyword>
<dbReference type="Pfam" id="PF04002">
    <property type="entry name" value="RadC"/>
    <property type="match status" value="1"/>
</dbReference>
<dbReference type="Gene3D" id="3.40.140.10">
    <property type="entry name" value="Cytidine Deaminase, domain 2"/>
    <property type="match status" value="1"/>
</dbReference>